<name>A0A7S7RLA8_9BACT</name>
<reference evidence="1 2" key="1">
    <citation type="submission" date="2020-05" db="EMBL/GenBank/DDBJ databases">
        <title>Sulfurimonas marisnigri, sp. nov., and Sulfurimonas baltica, sp. nov., manganese oxide reducing chemolithoautotrophs of the class Epsilonproteobacteria isolated from the pelagic redoxclines of the Black and Baltic Seas and emended description of the genus Sulfurimonas.</title>
        <authorList>
            <person name="Henkel J.V."/>
            <person name="Laudan C."/>
            <person name="Werner J."/>
            <person name="Neu T."/>
            <person name="Plewe S."/>
            <person name="Sproer C."/>
            <person name="Bunk B."/>
            <person name="Schulz-Vogt H.N."/>
        </authorList>
    </citation>
    <scope>NUCLEOTIDE SEQUENCE [LARGE SCALE GENOMIC DNA]</scope>
    <source>
        <strain evidence="1 2">GD2</strain>
    </source>
</reference>
<evidence type="ECO:0000313" key="1">
    <source>
        <dbReference type="EMBL" id="QOY50922.1"/>
    </source>
</evidence>
<protein>
    <submittedName>
        <fullName evidence="1">Uncharacterized protein</fullName>
    </submittedName>
</protein>
<dbReference type="Proteomes" id="UP000593994">
    <property type="component" value="Chromosome"/>
</dbReference>
<dbReference type="AlphaFoldDB" id="A0A7S7RLA8"/>
<dbReference type="KEGG" id="sbal:HUE88_07135"/>
<proteinExistence type="predicted"/>
<dbReference type="RefSeq" id="WP_194368042.1">
    <property type="nucleotide sequence ID" value="NZ_CP054492.1"/>
</dbReference>
<evidence type="ECO:0000313" key="2">
    <source>
        <dbReference type="Proteomes" id="UP000593994"/>
    </source>
</evidence>
<accession>A0A7S7RLA8</accession>
<keyword evidence="2" id="KW-1185">Reference proteome</keyword>
<dbReference type="EMBL" id="CP054492">
    <property type="protein sequence ID" value="QOY50922.1"/>
    <property type="molecule type" value="Genomic_DNA"/>
</dbReference>
<organism evidence="1 2">
    <name type="scientific">Candidatus Sulfurimonas baltica</name>
    <dbReference type="NCBI Taxonomy" id="2740404"/>
    <lineage>
        <taxon>Bacteria</taxon>
        <taxon>Pseudomonadati</taxon>
        <taxon>Campylobacterota</taxon>
        <taxon>Epsilonproteobacteria</taxon>
        <taxon>Campylobacterales</taxon>
        <taxon>Sulfurimonadaceae</taxon>
        <taxon>Sulfurimonas</taxon>
    </lineage>
</organism>
<sequence length="81" mass="8965">MNTITLSVDDENLETMLIILNNLKTGLIKNIGTNGKASKVRTPPYQPKVKAIIKDDDFGTADSSGKYINPAAYKQRLQNKK</sequence>
<gene>
    <name evidence="1" type="ORF">HUE88_07135</name>
</gene>